<evidence type="ECO:0000313" key="9">
    <source>
        <dbReference type="Proteomes" id="UP000010469"/>
    </source>
</evidence>
<dbReference type="KEGG" id="clg:Calag_0568"/>
<accession>L0AB11</accession>
<comment type="subunit">
    <text evidence="1">Heterotetramer of one alpha, one beta, one delta and one gamma chain.</text>
</comment>
<dbReference type="InParanoid" id="L0AB11"/>
<dbReference type="SUPFAM" id="SSF52922">
    <property type="entry name" value="TK C-terminal domain-like"/>
    <property type="match status" value="1"/>
</dbReference>
<dbReference type="EC" id="1.2.7.11" evidence="3"/>
<dbReference type="HOGENOM" id="CLU_002569_5_0_2"/>
<evidence type="ECO:0000256" key="1">
    <source>
        <dbReference type="ARBA" id="ARBA00011595"/>
    </source>
</evidence>
<evidence type="ECO:0000313" key="8">
    <source>
        <dbReference type="EMBL" id="AFZ70327.1"/>
    </source>
</evidence>
<dbReference type="SUPFAM" id="SSF52518">
    <property type="entry name" value="Thiamin diphosphate-binding fold (THDP-binding)"/>
    <property type="match status" value="1"/>
</dbReference>
<dbReference type="STRING" id="1056495.Calag_0568"/>
<comment type="subunit">
    <text evidence="2">Heterodimer composed of an alpha and a beta subunit.</text>
</comment>
<dbReference type="InterPro" id="IPR029061">
    <property type="entry name" value="THDP-binding"/>
</dbReference>
<dbReference type="GO" id="GO:0006979">
    <property type="term" value="P:response to oxidative stress"/>
    <property type="evidence" value="ECO:0007669"/>
    <property type="project" value="TreeGrafter"/>
</dbReference>
<evidence type="ECO:0000256" key="3">
    <source>
        <dbReference type="ARBA" id="ARBA00012691"/>
    </source>
</evidence>
<dbReference type="PANTHER" id="PTHR32154:SF0">
    <property type="entry name" value="PYRUVATE-FLAVODOXIN OXIDOREDUCTASE-RELATED"/>
    <property type="match status" value="1"/>
</dbReference>
<dbReference type="RefSeq" id="WP_015232225.1">
    <property type="nucleotide sequence ID" value="NC_019791.1"/>
</dbReference>
<evidence type="ECO:0000259" key="6">
    <source>
        <dbReference type="Pfam" id="PF01855"/>
    </source>
</evidence>
<sequence length="397" mass="44110">MIKTLTGNYAVAEAAKLARIKVTSAYPITPQTTIVEKLSEMIEKGELEAKMIRVESEHSALAATLGAAAAGSRAFTATASHGLLYMHEVLWWTASARIPVVMAVATRAIGAPWNIHVEHSDIVDQRDTGWIIGIAQENQEVLDMTIQAFAISEDPRVYLPMIVGLDGFILTHTVAPVNVPDQKDVDNWLPPRRQPYVITPESKIAMGNMTSDEDYYMMRYSIQVGQEAAKKVIEEVDNSYGKAFGRSYGGLVECYKCEDADYVMVLMGSWAGDAKEAINSLRNKGINAGIARIRFIRPWPAEILREKLSNKKGVLVFDRSISFGNTGQLFTELSSTLYGMTSMRGVIAGLGGVDVLPEDFQNEMIDFVNKVEENGKVYDPIKWLFPMKYRKIEEVIQ</sequence>
<evidence type="ECO:0000256" key="4">
    <source>
        <dbReference type="ARBA" id="ARBA00023002"/>
    </source>
</evidence>
<organism evidence="8 9">
    <name type="scientific">Caldisphaera lagunensis (strain DSM 15908 / JCM 11604 / ANMR 0165 / IC-154)</name>
    <dbReference type="NCBI Taxonomy" id="1056495"/>
    <lineage>
        <taxon>Archaea</taxon>
        <taxon>Thermoproteota</taxon>
        <taxon>Thermoprotei</taxon>
        <taxon>Acidilobales</taxon>
        <taxon>Caldisphaeraceae</taxon>
        <taxon>Caldisphaera</taxon>
    </lineage>
</organism>
<dbReference type="Pfam" id="PF17147">
    <property type="entry name" value="PFOR_II"/>
    <property type="match status" value="1"/>
</dbReference>
<evidence type="ECO:0000259" key="7">
    <source>
        <dbReference type="Pfam" id="PF17147"/>
    </source>
</evidence>
<evidence type="ECO:0000256" key="2">
    <source>
        <dbReference type="ARBA" id="ARBA00011631"/>
    </source>
</evidence>
<dbReference type="Gene3D" id="3.40.50.920">
    <property type="match status" value="1"/>
</dbReference>
<dbReference type="Pfam" id="PF01855">
    <property type="entry name" value="POR_N"/>
    <property type="match status" value="1"/>
</dbReference>
<dbReference type="Gene3D" id="3.40.50.970">
    <property type="match status" value="1"/>
</dbReference>
<dbReference type="EMBL" id="CP003378">
    <property type="protein sequence ID" value="AFZ70327.1"/>
    <property type="molecule type" value="Genomic_DNA"/>
</dbReference>
<dbReference type="OrthoDB" id="372068at2157"/>
<feature type="domain" description="Pyruvate flavodoxin/ferredoxin oxidoreductase pyrimidine binding" evidence="6">
    <location>
        <begin position="13"/>
        <end position="237"/>
    </location>
</feature>
<keyword evidence="9" id="KW-1185">Reference proteome</keyword>
<protein>
    <recommendedName>
        <fullName evidence="3">2-oxoacid oxidoreductase (ferredoxin)</fullName>
        <ecNumber evidence="3">1.2.7.11</ecNumber>
    </recommendedName>
</protein>
<comment type="catalytic activity">
    <reaction evidence="5">
        <text>a 2-oxocarboxylate + 2 oxidized [2Fe-2S]-[ferredoxin] + CoA = an acyl-CoA + 2 reduced [2Fe-2S]-[ferredoxin] + CO2 + H(+)</text>
        <dbReference type="Rhea" id="RHEA:42316"/>
        <dbReference type="Rhea" id="RHEA-COMP:10000"/>
        <dbReference type="Rhea" id="RHEA-COMP:10001"/>
        <dbReference type="ChEBI" id="CHEBI:15378"/>
        <dbReference type="ChEBI" id="CHEBI:16526"/>
        <dbReference type="ChEBI" id="CHEBI:33737"/>
        <dbReference type="ChEBI" id="CHEBI:33738"/>
        <dbReference type="ChEBI" id="CHEBI:35179"/>
        <dbReference type="ChEBI" id="CHEBI:57287"/>
        <dbReference type="ChEBI" id="CHEBI:58342"/>
        <dbReference type="EC" id="1.2.7.11"/>
    </reaction>
</comment>
<proteinExistence type="predicted"/>
<name>L0AB11_CALLD</name>
<keyword evidence="4" id="KW-0560">Oxidoreductase</keyword>
<dbReference type="Proteomes" id="UP000010469">
    <property type="component" value="Chromosome"/>
</dbReference>
<dbReference type="InterPro" id="IPR009014">
    <property type="entry name" value="Transketo_C/PFOR_II"/>
</dbReference>
<dbReference type="FunFam" id="3.40.50.970:FF:000012">
    <property type="entry name" value="Pyruvate:ferredoxin (Flavodoxin) oxidoreductase"/>
    <property type="match status" value="1"/>
</dbReference>
<dbReference type="AlphaFoldDB" id="L0AB11"/>
<dbReference type="FunFam" id="3.40.50.920:FF:000010">
    <property type="entry name" value="Pyruvate ferredoxin oxidoreductase, alpha subunit"/>
    <property type="match status" value="1"/>
</dbReference>
<dbReference type="InterPro" id="IPR050722">
    <property type="entry name" value="Pyruvate:ferred/Flavod_OxRd"/>
</dbReference>
<dbReference type="eggNOG" id="arCOG01608">
    <property type="taxonomic scope" value="Archaea"/>
</dbReference>
<gene>
    <name evidence="8" type="ordered locus">Calag_0568</name>
</gene>
<dbReference type="PANTHER" id="PTHR32154">
    <property type="entry name" value="PYRUVATE-FLAVODOXIN OXIDOREDUCTASE-RELATED"/>
    <property type="match status" value="1"/>
</dbReference>
<dbReference type="FunCoup" id="L0AB11">
    <property type="interactions" value="79"/>
</dbReference>
<dbReference type="CDD" id="cd07034">
    <property type="entry name" value="TPP_PYR_PFOR_IOR-alpha_like"/>
    <property type="match status" value="1"/>
</dbReference>
<dbReference type="GeneID" id="14211828"/>
<dbReference type="GO" id="GO:0019164">
    <property type="term" value="F:pyruvate synthase activity"/>
    <property type="evidence" value="ECO:0007669"/>
    <property type="project" value="UniProtKB-ARBA"/>
</dbReference>
<reference evidence="9" key="1">
    <citation type="submission" date="2012-03" db="EMBL/GenBank/DDBJ databases">
        <title>Complete genome of Caldisphaera lagunensis DSM 15908.</title>
        <authorList>
            <person name="Lucas S."/>
            <person name="Copeland A."/>
            <person name="Lapidus A."/>
            <person name="Glavina del Rio T."/>
            <person name="Dalin E."/>
            <person name="Tice H."/>
            <person name="Bruce D."/>
            <person name="Goodwin L."/>
            <person name="Pitluck S."/>
            <person name="Peters L."/>
            <person name="Mikhailova N."/>
            <person name="Teshima H."/>
            <person name="Kyrpides N."/>
            <person name="Mavromatis K."/>
            <person name="Ivanova N."/>
            <person name="Brettin T."/>
            <person name="Detter J.C."/>
            <person name="Han C."/>
            <person name="Larimer F."/>
            <person name="Land M."/>
            <person name="Hauser L."/>
            <person name="Markowitz V."/>
            <person name="Cheng J.-F."/>
            <person name="Hugenholtz P."/>
            <person name="Woyke T."/>
            <person name="Wu D."/>
            <person name="Spring S."/>
            <person name="Schroeder M."/>
            <person name="Brambilla E."/>
            <person name="Klenk H.-P."/>
            <person name="Eisen J.A."/>
        </authorList>
    </citation>
    <scope>NUCLEOTIDE SEQUENCE [LARGE SCALE GENOMIC DNA]</scope>
    <source>
        <strain evidence="9">DSM 15908 / JCM 11604 / IC-154</strain>
    </source>
</reference>
<dbReference type="GO" id="GO:0018491">
    <property type="term" value="F:2-oxobutyrate synthase activity"/>
    <property type="evidence" value="ECO:0007669"/>
    <property type="project" value="UniProtKB-ARBA"/>
</dbReference>
<dbReference type="InterPro" id="IPR002880">
    <property type="entry name" value="Pyrv_Fd/Flavodoxin_OxRdtase_N"/>
</dbReference>
<evidence type="ECO:0000256" key="5">
    <source>
        <dbReference type="ARBA" id="ARBA00048893"/>
    </source>
</evidence>
<dbReference type="InterPro" id="IPR033412">
    <property type="entry name" value="PFOR_II"/>
</dbReference>
<feature type="domain" description="Pyruvate:ferredoxin oxidoreductase core" evidence="7">
    <location>
        <begin position="260"/>
        <end position="359"/>
    </location>
</feature>